<dbReference type="OrthoDB" id="1470350at2759"/>
<dbReference type="GO" id="GO:0016705">
    <property type="term" value="F:oxidoreductase activity, acting on paired donors, with incorporation or reduction of molecular oxygen"/>
    <property type="evidence" value="ECO:0007669"/>
    <property type="project" value="InterPro"/>
</dbReference>
<evidence type="ECO:0000256" key="4">
    <source>
        <dbReference type="ARBA" id="ARBA00010617"/>
    </source>
</evidence>
<dbReference type="SUPFAM" id="SSF48264">
    <property type="entry name" value="Cytochrome P450"/>
    <property type="match status" value="1"/>
</dbReference>
<evidence type="ECO:0000256" key="7">
    <source>
        <dbReference type="ARBA" id="ARBA00022723"/>
    </source>
</evidence>
<gene>
    <name evidence="13" type="ORF">CYLTODRAFT_493572</name>
</gene>
<dbReference type="GO" id="GO:0005506">
    <property type="term" value="F:iron ion binding"/>
    <property type="evidence" value="ECO:0007669"/>
    <property type="project" value="InterPro"/>
</dbReference>
<dbReference type="InterPro" id="IPR036396">
    <property type="entry name" value="Cyt_P450_sf"/>
</dbReference>
<dbReference type="InterPro" id="IPR050121">
    <property type="entry name" value="Cytochrome_P450_monoxygenase"/>
</dbReference>
<keyword evidence="6" id="KW-0812">Transmembrane</keyword>
<dbReference type="InterPro" id="IPR001128">
    <property type="entry name" value="Cyt_P450"/>
</dbReference>
<evidence type="ECO:0000256" key="11">
    <source>
        <dbReference type="ARBA" id="ARBA00023033"/>
    </source>
</evidence>
<keyword evidence="7" id="KW-0479">Metal-binding</keyword>
<evidence type="ECO:0000256" key="2">
    <source>
        <dbReference type="ARBA" id="ARBA00004370"/>
    </source>
</evidence>
<evidence type="ECO:0000256" key="9">
    <source>
        <dbReference type="ARBA" id="ARBA00023002"/>
    </source>
</evidence>
<comment type="pathway">
    <text evidence="3">Secondary metabolite biosynthesis; terpenoid biosynthesis.</text>
</comment>
<reference evidence="13 14" key="1">
    <citation type="journal article" date="2015" name="Fungal Genet. Biol.">
        <title>Evolution of novel wood decay mechanisms in Agaricales revealed by the genome sequences of Fistulina hepatica and Cylindrobasidium torrendii.</title>
        <authorList>
            <person name="Floudas D."/>
            <person name="Held B.W."/>
            <person name="Riley R."/>
            <person name="Nagy L.G."/>
            <person name="Koehler G."/>
            <person name="Ransdell A.S."/>
            <person name="Younus H."/>
            <person name="Chow J."/>
            <person name="Chiniquy J."/>
            <person name="Lipzen A."/>
            <person name="Tritt A."/>
            <person name="Sun H."/>
            <person name="Haridas S."/>
            <person name="LaButti K."/>
            <person name="Ohm R.A."/>
            <person name="Kues U."/>
            <person name="Blanchette R.A."/>
            <person name="Grigoriev I.V."/>
            <person name="Minto R.E."/>
            <person name="Hibbett D.S."/>
        </authorList>
    </citation>
    <scope>NUCLEOTIDE SEQUENCE [LARGE SCALE GENOMIC DNA]</scope>
    <source>
        <strain evidence="13 14">FP15055 ss-10</strain>
    </source>
</reference>
<comment type="subcellular location">
    <subcellularLocation>
        <location evidence="2">Membrane</location>
    </subcellularLocation>
</comment>
<sequence length="166" mass="18390">MRISSFAGQTAFFLSDPKALQYVMNEKVNDFPKGGDNDLFGTALLGQGLTVVSGRTHLRQRRVLTPAFATSMTRSWAEIFQDHGAKMVERIKARTEENPTVNIIEWTIKYALDVLGFSGFRHQFGAVDGADVPVTRELRDALGSAATKLTLFVASISYWEHHQGGI</sequence>
<keyword evidence="14" id="KW-1185">Reference proteome</keyword>
<evidence type="ECO:0000256" key="10">
    <source>
        <dbReference type="ARBA" id="ARBA00023004"/>
    </source>
</evidence>
<dbReference type="EMBL" id="KN880668">
    <property type="protein sequence ID" value="KIY63850.1"/>
    <property type="molecule type" value="Genomic_DNA"/>
</dbReference>
<keyword evidence="8" id="KW-1133">Transmembrane helix</keyword>
<dbReference type="PANTHER" id="PTHR24305:SF166">
    <property type="entry name" value="CYTOCHROME P450 12A4, MITOCHONDRIAL-RELATED"/>
    <property type="match status" value="1"/>
</dbReference>
<keyword evidence="10" id="KW-0408">Iron</keyword>
<comment type="cofactor">
    <cofactor evidence="1">
        <name>heme</name>
        <dbReference type="ChEBI" id="CHEBI:30413"/>
    </cofactor>
</comment>
<evidence type="ECO:0000256" key="3">
    <source>
        <dbReference type="ARBA" id="ARBA00004721"/>
    </source>
</evidence>
<dbReference type="PANTHER" id="PTHR24305">
    <property type="entry name" value="CYTOCHROME P450"/>
    <property type="match status" value="1"/>
</dbReference>
<dbReference type="Gene3D" id="1.10.630.10">
    <property type="entry name" value="Cytochrome P450"/>
    <property type="match status" value="1"/>
</dbReference>
<dbReference type="GO" id="GO:0020037">
    <property type="term" value="F:heme binding"/>
    <property type="evidence" value="ECO:0007669"/>
    <property type="project" value="InterPro"/>
</dbReference>
<keyword evidence="5" id="KW-0349">Heme</keyword>
<evidence type="ECO:0000313" key="14">
    <source>
        <dbReference type="Proteomes" id="UP000054007"/>
    </source>
</evidence>
<keyword evidence="11" id="KW-0503">Monooxygenase</keyword>
<keyword evidence="12" id="KW-0472">Membrane</keyword>
<accession>A0A0D7B0X3</accession>
<dbReference type="GO" id="GO:0016020">
    <property type="term" value="C:membrane"/>
    <property type="evidence" value="ECO:0007669"/>
    <property type="project" value="UniProtKB-SubCell"/>
</dbReference>
<proteinExistence type="inferred from homology"/>
<dbReference type="STRING" id="1314674.A0A0D7B0X3"/>
<evidence type="ECO:0000256" key="5">
    <source>
        <dbReference type="ARBA" id="ARBA00022617"/>
    </source>
</evidence>
<name>A0A0D7B0X3_9AGAR</name>
<keyword evidence="9" id="KW-0560">Oxidoreductase</keyword>
<dbReference type="Proteomes" id="UP000054007">
    <property type="component" value="Unassembled WGS sequence"/>
</dbReference>
<dbReference type="Pfam" id="PF00067">
    <property type="entry name" value="p450"/>
    <property type="match status" value="1"/>
</dbReference>
<organism evidence="13 14">
    <name type="scientific">Cylindrobasidium torrendii FP15055 ss-10</name>
    <dbReference type="NCBI Taxonomy" id="1314674"/>
    <lineage>
        <taxon>Eukaryota</taxon>
        <taxon>Fungi</taxon>
        <taxon>Dikarya</taxon>
        <taxon>Basidiomycota</taxon>
        <taxon>Agaricomycotina</taxon>
        <taxon>Agaricomycetes</taxon>
        <taxon>Agaricomycetidae</taxon>
        <taxon>Agaricales</taxon>
        <taxon>Marasmiineae</taxon>
        <taxon>Physalacriaceae</taxon>
        <taxon>Cylindrobasidium</taxon>
    </lineage>
</organism>
<dbReference type="GO" id="GO:0004497">
    <property type="term" value="F:monooxygenase activity"/>
    <property type="evidence" value="ECO:0007669"/>
    <property type="project" value="UniProtKB-KW"/>
</dbReference>
<evidence type="ECO:0000256" key="1">
    <source>
        <dbReference type="ARBA" id="ARBA00001971"/>
    </source>
</evidence>
<evidence type="ECO:0000256" key="8">
    <source>
        <dbReference type="ARBA" id="ARBA00022989"/>
    </source>
</evidence>
<dbReference type="AlphaFoldDB" id="A0A0D7B0X3"/>
<evidence type="ECO:0000313" key="13">
    <source>
        <dbReference type="EMBL" id="KIY63850.1"/>
    </source>
</evidence>
<evidence type="ECO:0000256" key="12">
    <source>
        <dbReference type="ARBA" id="ARBA00023136"/>
    </source>
</evidence>
<evidence type="ECO:0000256" key="6">
    <source>
        <dbReference type="ARBA" id="ARBA00022692"/>
    </source>
</evidence>
<evidence type="ECO:0008006" key="15">
    <source>
        <dbReference type="Google" id="ProtNLM"/>
    </source>
</evidence>
<protein>
    <recommendedName>
        <fullName evidence="15">Cytochrome P450</fullName>
    </recommendedName>
</protein>
<comment type="similarity">
    <text evidence="4">Belongs to the cytochrome P450 family.</text>
</comment>